<feature type="compositionally biased region" description="Low complexity" evidence="6">
    <location>
        <begin position="1"/>
        <end position="20"/>
    </location>
</feature>
<keyword evidence="3 5" id="KW-0378">Hydrolase</keyword>
<dbReference type="GO" id="GO:0046872">
    <property type="term" value="F:metal ion binding"/>
    <property type="evidence" value="ECO:0007669"/>
    <property type="project" value="UniProtKB-KW"/>
</dbReference>
<dbReference type="InterPro" id="IPR000222">
    <property type="entry name" value="PP2C_BS"/>
</dbReference>
<keyword evidence="9" id="KW-1185">Reference proteome</keyword>
<reference evidence="8" key="1">
    <citation type="submission" date="2021-06" db="EMBL/GenBank/DDBJ databases">
        <authorList>
            <person name="Kallberg Y."/>
            <person name="Tangrot J."/>
            <person name="Rosling A."/>
        </authorList>
    </citation>
    <scope>NUCLEOTIDE SEQUENCE</scope>
    <source>
        <strain evidence="8">87-6 pot B 2015</strain>
    </source>
</reference>
<organism evidence="8 9">
    <name type="scientific">Funneliformis mosseae</name>
    <name type="common">Endomycorrhizal fungus</name>
    <name type="synonym">Glomus mosseae</name>
    <dbReference type="NCBI Taxonomy" id="27381"/>
    <lineage>
        <taxon>Eukaryota</taxon>
        <taxon>Fungi</taxon>
        <taxon>Fungi incertae sedis</taxon>
        <taxon>Mucoromycota</taxon>
        <taxon>Glomeromycotina</taxon>
        <taxon>Glomeromycetes</taxon>
        <taxon>Glomerales</taxon>
        <taxon>Glomeraceae</taxon>
        <taxon>Funneliformis</taxon>
    </lineage>
</organism>
<evidence type="ECO:0000256" key="5">
    <source>
        <dbReference type="RuleBase" id="RU003465"/>
    </source>
</evidence>
<dbReference type="SMART" id="SM00332">
    <property type="entry name" value="PP2Cc"/>
    <property type="match status" value="1"/>
</dbReference>
<feature type="region of interest" description="Disordered" evidence="6">
    <location>
        <begin position="1"/>
        <end position="115"/>
    </location>
</feature>
<comment type="caution">
    <text evidence="8">The sequence shown here is derived from an EMBL/GenBank/DDBJ whole genome shotgun (WGS) entry which is preliminary data.</text>
</comment>
<proteinExistence type="inferred from homology"/>
<dbReference type="PANTHER" id="PTHR13832:SF837">
    <property type="entry name" value="PROTEIN PHOSPHATASE 2C-LIKE DOMAIN-CONTAINING PROTEIN 1"/>
    <property type="match status" value="1"/>
</dbReference>
<evidence type="ECO:0000256" key="6">
    <source>
        <dbReference type="SAM" id="MobiDB-lite"/>
    </source>
</evidence>
<evidence type="ECO:0000256" key="2">
    <source>
        <dbReference type="ARBA" id="ARBA00022723"/>
    </source>
</evidence>
<dbReference type="InterPro" id="IPR015655">
    <property type="entry name" value="PP2C"/>
</dbReference>
<dbReference type="Gene3D" id="3.60.40.10">
    <property type="entry name" value="PPM-type phosphatase domain"/>
    <property type="match status" value="1"/>
</dbReference>
<sequence>MSAISSSTHSTPSSNTTTSTLNQNVKNNKIETKDGLTTSTRNNSVGTFPDSLGDNVEFTTSPVPLTPKENSTNQQPFGSISSNSSQNADNLSKSHVIAPSSPSQQQQNSTVSNKNKKTEFPYFKVGISEDRNKRYRRTMEDAHSFFYDFAGIEGQGFFAIFDGHAGKQAADWCGNHFHETFQEVLLKNPTLPISEIFHLTFLQADKQLNQNAGKHSGCTAIAAFLRSEEITEDETANGKKPISNGVEKKQKRVLYTANVGDARAVLSRNGTAIRLSYDHKGSDAQEAKRIVDAGGFVMNNRVNGVLAVTRSLGDSTMKDFVVGNPYTTETEITENDSFLILACDGLWDVCDDQDAVNLIKNIDDPQIASAKLIEHALTNFSTDNLSVMVIRLMRN</sequence>
<evidence type="ECO:0000313" key="8">
    <source>
        <dbReference type="EMBL" id="CAG8434938.1"/>
    </source>
</evidence>
<keyword evidence="4 5" id="KW-0904">Protein phosphatase</keyword>
<evidence type="ECO:0000313" key="9">
    <source>
        <dbReference type="Proteomes" id="UP000789375"/>
    </source>
</evidence>
<feature type="compositionally biased region" description="Polar residues" evidence="6">
    <location>
        <begin position="57"/>
        <end position="93"/>
    </location>
</feature>
<evidence type="ECO:0000256" key="1">
    <source>
        <dbReference type="ARBA" id="ARBA00006702"/>
    </source>
</evidence>
<dbReference type="CDD" id="cd00143">
    <property type="entry name" value="PP2Cc"/>
    <property type="match status" value="1"/>
</dbReference>
<dbReference type="EMBL" id="CAJVPP010000014">
    <property type="protein sequence ID" value="CAG8434938.1"/>
    <property type="molecule type" value="Genomic_DNA"/>
</dbReference>
<dbReference type="PANTHER" id="PTHR13832">
    <property type="entry name" value="PROTEIN PHOSPHATASE 2C"/>
    <property type="match status" value="1"/>
</dbReference>
<evidence type="ECO:0000256" key="4">
    <source>
        <dbReference type="ARBA" id="ARBA00022912"/>
    </source>
</evidence>
<feature type="compositionally biased region" description="Low complexity" evidence="6">
    <location>
        <begin position="99"/>
        <end position="113"/>
    </location>
</feature>
<evidence type="ECO:0000256" key="3">
    <source>
        <dbReference type="ARBA" id="ARBA00022801"/>
    </source>
</evidence>
<dbReference type="FunFam" id="3.60.40.10:FF:000054">
    <property type="entry name" value="Protein phosphatase type 2C"/>
    <property type="match status" value="1"/>
</dbReference>
<dbReference type="InterPro" id="IPR001932">
    <property type="entry name" value="PPM-type_phosphatase-like_dom"/>
</dbReference>
<dbReference type="PROSITE" id="PS01032">
    <property type="entry name" value="PPM_1"/>
    <property type="match status" value="1"/>
</dbReference>
<dbReference type="AlphaFoldDB" id="A0A9N8UXR1"/>
<evidence type="ECO:0000259" key="7">
    <source>
        <dbReference type="PROSITE" id="PS51746"/>
    </source>
</evidence>
<name>A0A9N8UXR1_FUNMO</name>
<dbReference type="Pfam" id="PF00481">
    <property type="entry name" value="PP2C"/>
    <property type="match status" value="1"/>
</dbReference>
<dbReference type="PROSITE" id="PS51746">
    <property type="entry name" value="PPM_2"/>
    <property type="match status" value="1"/>
</dbReference>
<dbReference type="SUPFAM" id="SSF81606">
    <property type="entry name" value="PP2C-like"/>
    <property type="match status" value="1"/>
</dbReference>
<accession>A0A9N8UXR1</accession>
<dbReference type="GO" id="GO:0004722">
    <property type="term" value="F:protein serine/threonine phosphatase activity"/>
    <property type="evidence" value="ECO:0007669"/>
    <property type="project" value="InterPro"/>
</dbReference>
<dbReference type="InterPro" id="IPR036457">
    <property type="entry name" value="PPM-type-like_dom_sf"/>
</dbReference>
<keyword evidence="2" id="KW-0479">Metal-binding</keyword>
<gene>
    <name evidence="8" type="ORF">FMOSSE_LOCUS173</name>
</gene>
<feature type="domain" description="PPM-type phosphatase" evidence="7">
    <location>
        <begin position="124"/>
        <end position="392"/>
    </location>
</feature>
<feature type="compositionally biased region" description="Polar residues" evidence="6">
    <location>
        <begin position="35"/>
        <end position="46"/>
    </location>
</feature>
<comment type="similarity">
    <text evidence="1 5">Belongs to the PP2C family.</text>
</comment>
<protein>
    <submittedName>
        <fullName evidence="8">15389_t:CDS:1</fullName>
    </submittedName>
</protein>
<dbReference type="Proteomes" id="UP000789375">
    <property type="component" value="Unassembled WGS sequence"/>
</dbReference>